<proteinExistence type="inferred from homology"/>
<organism evidence="3 4">
    <name type="scientific">Salix brachista</name>
    <dbReference type="NCBI Taxonomy" id="2182728"/>
    <lineage>
        <taxon>Eukaryota</taxon>
        <taxon>Viridiplantae</taxon>
        <taxon>Streptophyta</taxon>
        <taxon>Embryophyta</taxon>
        <taxon>Tracheophyta</taxon>
        <taxon>Spermatophyta</taxon>
        <taxon>Magnoliopsida</taxon>
        <taxon>eudicotyledons</taxon>
        <taxon>Gunneridae</taxon>
        <taxon>Pentapetalae</taxon>
        <taxon>rosids</taxon>
        <taxon>fabids</taxon>
        <taxon>Malpighiales</taxon>
        <taxon>Salicaceae</taxon>
        <taxon>Saliceae</taxon>
        <taxon>Salix</taxon>
    </lineage>
</organism>
<dbReference type="AlphaFoldDB" id="A0A5N5JPT4"/>
<comment type="caution">
    <text evidence="3">The sequence shown here is derived from an EMBL/GenBank/DDBJ whole genome shotgun (WGS) entry which is preliminary data.</text>
</comment>
<evidence type="ECO:0000313" key="3">
    <source>
        <dbReference type="EMBL" id="KAB5521229.1"/>
    </source>
</evidence>
<dbReference type="Proteomes" id="UP000326939">
    <property type="component" value="Chromosome 16"/>
</dbReference>
<dbReference type="InterPro" id="IPR036397">
    <property type="entry name" value="RNaseH_sf"/>
</dbReference>
<evidence type="ECO:0000313" key="4">
    <source>
        <dbReference type="Proteomes" id="UP000326939"/>
    </source>
</evidence>
<comment type="similarity">
    <text evidence="2">Belongs to the CAF1 family.</text>
</comment>
<keyword evidence="4" id="KW-1185">Reference proteome</keyword>
<dbReference type="EMBL" id="VDCV01000016">
    <property type="protein sequence ID" value="KAB5521229.1"/>
    <property type="molecule type" value="Genomic_DNA"/>
</dbReference>
<dbReference type="GO" id="GO:0003723">
    <property type="term" value="F:RNA binding"/>
    <property type="evidence" value="ECO:0007669"/>
    <property type="project" value="TreeGrafter"/>
</dbReference>
<dbReference type="PANTHER" id="PTHR15092:SF22">
    <property type="entry name" value="POLY(A)-SPECIFIC RIBONUCLEASE PNLDC1"/>
    <property type="match status" value="1"/>
</dbReference>
<dbReference type="InterPro" id="IPR012337">
    <property type="entry name" value="RNaseH-like_sf"/>
</dbReference>
<evidence type="ECO:0000256" key="2">
    <source>
        <dbReference type="ARBA" id="ARBA00008372"/>
    </source>
</evidence>
<dbReference type="Pfam" id="PF04857">
    <property type="entry name" value="CAF1"/>
    <property type="match status" value="1"/>
</dbReference>
<dbReference type="InterPro" id="IPR051181">
    <property type="entry name" value="CAF1_poly(A)_ribonucleases"/>
</dbReference>
<dbReference type="PANTHER" id="PTHR15092">
    <property type="entry name" value="POLY A -SPECIFIC RIBONUCLEASE/TARGET OF EGR1, MEMBER 1"/>
    <property type="match status" value="1"/>
</dbReference>
<reference evidence="4" key="1">
    <citation type="journal article" date="2019" name="Gigascience">
        <title>De novo genome assembly of the endangered Acer yangbiense, a plant species with extremely small populations endemic to Yunnan Province, China.</title>
        <authorList>
            <person name="Yang J."/>
            <person name="Wariss H.M."/>
            <person name="Tao L."/>
            <person name="Zhang R."/>
            <person name="Yun Q."/>
            <person name="Hollingsworth P."/>
            <person name="Dao Z."/>
            <person name="Luo G."/>
            <person name="Guo H."/>
            <person name="Ma Y."/>
            <person name="Sun W."/>
        </authorList>
    </citation>
    <scope>NUCLEOTIDE SEQUENCE [LARGE SCALE GENOMIC DNA]</scope>
    <source>
        <strain evidence="4">cv. br00</strain>
    </source>
</reference>
<comment type="cofactor">
    <cofactor evidence="1">
        <name>a divalent metal cation</name>
        <dbReference type="ChEBI" id="CHEBI:60240"/>
    </cofactor>
</comment>
<protein>
    <submittedName>
        <fullName evidence="3">Uncharacterized protein</fullName>
    </submittedName>
</protein>
<dbReference type="InterPro" id="IPR006941">
    <property type="entry name" value="RNase_CAF1"/>
</dbReference>
<dbReference type="SUPFAM" id="SSF53098">
    <property type="entry name" value="Ribonuclease H-like"/>
    <property type="match status" value="1"/>
</dbReference>
<dbReference type="GO" id="GO:0000175">
    <property type="term" value="F:3'-5'-RNA exonuclease activity"/>
    <property type="evidence" value="ECO:0007669"/>
    <property type="project" value="TreeGrafter"/>
</dbReference>
<accession>A0A5N5JPT4</accession>
<name>A0A5N5JPT4_9ROSI</name>
<sequence length="701" mass="80130">MRKHQWLRTTLSRAYYCSFSSSFPLKHVTQSNFESAVADLKTHLKAADFVAIDLEMTGVASAPWRESLEFDRFDVKYLKVKDSAEKFAVVQFGVCPFRWDPLRLSFIAHPHNFYIFPRQEVPTDSSSCEFLCQTTSMDFLAKYHFDFNACIRQGVSYLSRWQEDEALRRLNLRYEDELSEQARDVPLFSITDILFSERMKNRLREWRDGLLKDTSGGSQLEGSFLNDSNQQFQNIFYKMRPALSLNGFTSHQRRLIQSVTKKHFKDLAFVRVEGESSCSQQLVVYTDSESDRDLLKKEVMDDYRRQAEMKIKAAIGFRHVIDLLSSEKKLIIGHNCFLDLAHVHSKFLGPLPLEAEEFVHSVNKCFPYIIDTKILLNTNNILKQRMNKSKTSLSSAFLSLCPQIAFASNESCNLTFSSSVKVEITSKKDFWGINVLMHLLGACFVFKSKFCSSKSQHKSSSWISGVKHEAGYDAFMTGCIFAQACNLLGIDFKLYSPSENLACNERLQKHANLLYLSWINGDIIDLSTGHRTAESLRCRDLKKWQTGILFENIVLIWGFPSDLKTAVIKDRISKVFGPTSVTSICRLDETAVFVQFSKSKLVADFLLVKETLDRSNDAFSVLHPLSTILEGGSTCAASYETYKDICSSPLSKVLFADQAQAVGIRWKTKLVERKEEIEIEEQDNFREENAANTISVYVEQN</sequence>
<evidence type="ECO:0000256" key="1">
    <source>
        <dbReference type="ARBA" id="ARBA00001968"/>
    </source>
</evidence>
<gene>
    <name evidence="3" type="ORF">DKX38_025548</name>
</gene>
<dbReference type="Gene3D" id="3.30.420.10">
    <property type="entry name" value="Ribonuclease H-like superfamily/Ribonuclease H"/>
    <property type="match status" value="2"/>
</dbReference>